<keyword evidence="5" id="KW-0472">Membrane</keyword>
<dbReference type="GO" id="GO:0012505">
    <property type="term" value="C:endomembrane system"/>
    <property type="evidence" value="ECO:0007669"/>
    <property type="project" value="TreeGrafter"/>
</dbReference>
<feature type="compositionally biased region" description="Polar residues" evidence="4">
    <location>
        <begin position="198"/>
        <end position="207"/>
    </location>
</feature>
<accession>A0AAD2GC81</accession>
<protein>
    <recommendedName>
        <fullName evidence="6">Acyltransferase C-terminal domain-containing protein</fullName>
    </recommendedName>
</protein>
<keyword evidence="5" id="KW-1133">Transmembrane helix</keyword>
<comment type="similarity">
    <text evidence="1">Belongs to the 1-acyl-sn-glycerol-3-phosphate acyltransferase family.</text>
</comment>
<dbReference type="AlphaFoldDB" id="A0AAD2GC81"/>
<proteinExistence type="inferred from homology"/>
<dbReference type="Pfam" id="PF16076">
    <property type="entry name" value="Acyltransf_C"/>
    <property type="match status" value="1"/>
</dbReference>
<dbReference type="GO" id="GO:0016746">
    <property type="term" value="F:acyltransferase activity"/>
    <property type="evidence" value="ECO:0007669"/>
    <property type="project" value="UniProtKB-KW"/>
</dbReference>
<keyword evidence="8" id="KW-1185">Reference proteome</keyword>
<evidence type="ECO:0000256" key="3">
    <source>
        <dbReference type="ARBA" id="ARBA00023315"/>
    </source>
</evidence>
<name>A0AAD2GC81_9STRA</name>
<evidence type="ECO:0000256" key="1">
    <source>
        <dbReference type="ARBA" id="ARBA00008655"/>
    </source>
</evidence>
<evidence type="ECO:0000259" key="6">
    <source>
        <dbReference type="Pfam" id="PF16076"/>
    </source>
</evidence>
<feature type="transmembrane region" description="Helical" evidence="5">
    <location>
        <begin position="436"/>
        <end position="462"/>
    </location>
</feature>
<sequence>MFWSKKLSSNTVIASPETNPRNHSGNGGRSHQNLLAEARAQVRFEEESDSVFMALANFAGNAILAGVAIVSAFGMATIVLCLYLIVRPFSVSIARRLSAQLGASSWLDALSLIMPNVQIKLTGDSDIPSPVGTSILVSNHMMDGDWFAILMLGRCVGLRGTIKAFLRNEILNLNQPSERSLTRTNSTSSTRMMRSPSHVTVNGSPQRTTTSSGTSNGRHPHPVDLSLAAKFLHTFLEFPLLNGDDYITDRENLFQLLRSFADNDGAAAPVHLLLFPEGWSLYNEENRKDVLARSNEFAKRERRPQLKHLLLPKTTGFNASLDSLRESSPVVYDVTIAGRGYDGSLPPKFDLSIISLWNLLRRDYPQQVHVRIKRYSMEEVLADSSWLDKKWAEKDRLLHHFARHQSFPADRGFARYRVFESRTHSIETSLVSLFRLLLVPCFIPVLLLLSIPIVWTVTWLWIFYSSFKIVFGTDGRPNANTSDGGATPRPDSNPGTPFVPATPFASPMLNW</sequence>
<keyword evidence="5" id="KW-0812">Transmembrane</keyword>
<evidence type="ECO:0000256" key="5">
    <source>
        <dbReference type="SAM" id="Phobius"/>
    </source>
</evidence>
<keyword evidence="3" id="KW-0012">Acyltransferase</keyword>
<organism evidence="7 8">
    <name type="scientific">Cylindrotheca closterium</name>
    <dbReference type="NCBI Taxonomy" id="2856"/>
    <lineage>
        <taxon>Eukaryota</taxon>
        <taxon>Sar</taxon>
        <taxon>Stramenopiles</taxon>
        <taxon>Ochrophyta</taxon>
        <taxon>Bacillariophyta</taxon>
        <taxon>Bacillariophyceae</taxon>
        <taxon>Bacillariophycidae</taxon>
        <taxon>Bacillariales</taxon>
        <taxon>Bacillariaceae</taxon>
        <taxon>Cylindrotheca</taxon>
    </lineage>
</organism>
<feature type="region of interest" description="Disordered" evidence="4">
    <location>
        <begin position="1"/>
        <end position="30"/>
    </location>
</feature>
<dbReference type="CDD" id="cd07990">
    <property type="entry name" value="LPLAT_LCLAT1-like"/>
    <property type="match status" value="1"/>
</dbReference>
<feature type="transmembrane region" description="Helical" evidence="5">
    <location>
        <begin position="62"/>
        <end position="86"/>
    </location>
</feature>
<evidence type="ECO:0000256" key="4">
    <source>
        <dbReference type="SAM" id="MobiDB-lite"/>
    </source>
</evidence>
<gene>
    <name evidence="7" type="ORF">CYCCA115_LOCUS23834</name>
</gene>
<feature type="region of interest" description="Disordered" evidence="4">
    <location>
        <begin position="480"/>
        <end position="511"/>
    </location>
</feature>
<keyword evidence="2" id="KW-0808">Transferase</keyword>
<dbReference type="PANTHER" id="PTHR10983">
    <property type="entry name" value="1-ACYLGLYCEROL-3-PHOSPHATE ACYLTRANSFERASE-RELATED"/>
    <property type="match status" value="1"/>
</dbReference>
<evidence type="ECO:0000313" key="7">
    <source>
        <dbReference type="EMBL" id="CAJ1969676.1"/>
    </source>
</evidence>
<dbReference type="PANTHER" id="PTHR10983:SF16">
    <property type="entry name" value="LYSOCARDIOLIPIN ACYLTRANSFERASE 1"/>
    <property type="match status" value="1"/>
</dbReference>
<evidence type="ECO:0000313" key="8">
    <source>
        <dbReference type="Proteomes" id="UP001295423"/>
    </source>
</evidence>
<feature type="region of interest" description="Disordered" evidence="4">
    <location>
        <begin position="178"/>
        <end position="220"/>
    </location>
</feature>
<evidence type="ECO:0000256" key="2">
    <source>
        <dbReference type="ARBA" id="ARBA00022679"/>
    </source>
</evidence>
<reference evidence="7" key="1">
    <citation type="submission" date="2023-08" db="EMBL/GenBank/DDBJ databases">
        <authorList>
            <person name="Audoor S."/>
            <person name="Bilcke G."/>
        </authorList>
    </citation>
    <scope>NUCLEOTIDE SEQUENCE</scope>
</reference>
<dbReference type="EMBL" id="CAKOGP040002424">
    <property type="protein sequence ID" value="CAJ1969676.1"/>
    <property type="molecule type" value="Genomic_DNA"/>
</dbReference>
<dbReference type="InterPro" id="IPR032098">
    <property type="entry name" value="Acyltransf_C"/>
</dbReference>
<comment type="caution">
    <text evidence="7">The sequence shown here is derived from an EMBL/GenBank/DDBJ whole genome shotgun (WGS) entry which is preliminary data.</text>
</comment>
<feature type="compositionally biased region" description="Low complexity" evidence="4">
    <location>
        <begin position="178"/>
        <end position="197"/>
    </location>
</feature>
<dbReference type="Proteomes" id="UP001295423">
    <property type="component" value="Unassembled WGS sequence"/>
</dbReference>
<feature type="domain" description="Acyltransferase C-terminal" evidence="6">
    <location>
        <begin position="359"/>
        <end position="433"/>
    </location>
</feature>